<dbReference type="Proteomes" id="UP001060085">
    <property type="component" value="Linkage Group LG02"/>
</dbReference>
<reference evidence="2" key="1">
    <citation type="journal article" date="2023" name="Nat. Plants">
        <title>Single-cell RNA sequencing provides a high-resolution roadmap for understanding the multicellular compartmentation of specialized metabolism.</title>
        <authorList>
            <person name="Sun S."/>
            <person name="Shen X."/>
            <person name="Li Y."/>
            <person name="Li Y."/>
            <person name="Wang S."/>
            <person name="Li R."/>
            <person name="Zhang H."/>
            <person name="Shen G."/>
            <person name="Guo B."/>
            <person name="Wei J."/>
            <person name="Xu J."/>
            <person name="St-Pierre B."/>
            <person name="Chen S."/>
            <person name="Sun C."/>
        </authorList>
    </citation>
    <scope>NUCLEOTIDE SEQUENCE [LARGE SCALE GENOMIC DNA]</scope>
</reference>
<sequence>MSNLYIARSGVITNFPIMSQHATSTTSWGRIRISIIHFPLKLLALFPTPFLAFLSGVNARSCAHRPRIVPAHKGVPTRKGVLQTPVPRMVKASEGMELQLLVARIPSYGIRSNGTLSFKNPHNRELQFNSSCLEDRMSN</sequence>
<accession>A0ACC0BZF7</accession>
<keyword evidence="2" id="KW-1185">Reference proteome</keyword>
<proteinExistence type="predicted"/>
<name>A0ACC0BZF7_CATRO</name>
<evidence type="ECO:0000313" key="1">
    <source>
        <dbReference type="EMBL" id="KAI5678079.1"/>
    </source>
</evidence>
<evidence type="ECO:0000313" key="2">
    <source>
        <dbReference type="Proteomes" id="UP001060085"/>
    </source>
</evidence>
<organism evidence="1 2">
    <name type="scientific">Catharanthus roseus</name>
    <name type="common">Madagascar periwinkle</name>
    <name type="synonym">Vinca rosea</name>
    <dbReference type="NCBI Taxonomy" id="4058"/>
    <lineage>
        <taxon>Eukaryota</taxon>
        <taxon>Viridiplantae</taxon>
        <taxon>Streptophyta</taxon>
        <taxon>Embryophyta</taxon>
        <taxon>Tracheophyta</taxon>
        <taxon>Spermatophyta</taxon>
        <taxon>Magnoliopsida</taxon>
        <taxon>eudicotyledons</taxon>
        <taxon>Gunneridae</taxon>
        <taxon>Pentapetalae</taxon>
        <taxon>asterids</taxon>
        <taxon>lamiids</taxon>
        <taxon>Gentianales</taxon>
        <taxon>Apocynaceae</taxon>
        <taxon>Rauvolfioideae</taxon>
        <taxon>Vinceae</taxon>
        <taxon>Catharanthinae</taxon>
        <taxon>Catharanthus</taxon>
    </lineage>
</organism>
<gene>
    <name evidence="1" type="ORF">M9H77_09029</name>
</gene>
<dbReference type="EMBL" id="CM044702">
    <property type="protein sequence ID" value="KAI5678079.1"/>
    <property type="molecule type" value="Genomic_DNA"/>
</dbReference>
<comment type="caution">
    <text evidence="1">The sequence shown here is derived from an EMBL/GenBank/DDBJ whole genome shotgun (WGS) entry which is preliminary data.</text>
</comment>
<protein>
    <submittedName>
        <fullName evidence="1">Uncharacterized protein</fullName>
    </submittedName>
</protein>